<dbReference type="PANTHER" id="PTHR30290:SF10">
    <property type="entry name" value="PERIPLASMIC OLIGOPEPTIDE-BINDING PROTEIN-RELATED"/>
    <property type="match status" value="1"/>
</dbReference>
<comment type="subcellular location">
    <subcellularLocation>
        <location evidence="1">Periplasm</location>
    </subcellularLocation>
</comment>
<dbReference type="PIRSF" id="PIRSF002741">
    <property type="entry name" value="MppA"/>
    <property type="match status" value="1"/>
</dbReference>
<dbReference type="Gene3D" id="3.40.190.10">
    <property type="entry name" value="Periplasmic binding protein-like II"/>
    <property type="match status" value="1"/>
</dbReference>
<dbReference type="RefSeq" id="WP_053249050.1">
    <property type="nucleotide sequence ID" value="NZ_LGAP01000005.1"/>
</dbReference>
<dbReference type="SUPFAM" id="SSF53850">
    <property type="entry name" value="Periplasmic binding protein-like II"/>
    <property type="match status" value="1"/>
</dbReference>
<comment type="caution">
    <text evidence="7">The sequence shown here is derived from an EMBL/GenBank/DDBJ whole genome shotgun (WGS) entry which is preliminary data.</text>
</comment>
<dbReference type="InterPro" id="IPR000914">
    <property type="entry name" value="SBP_5_dom"/>
</dbReference>
<evidence type="ECO:0000256" key="3">
    <source>
        <dbReference type="ARBA" id="ARBA00022448"/>
    </source>
</evidence>
<keyword evidence="4 5" id="KW-0732">Signal</keyword>
<dbReference type="Gene3D" id="3.10.105.10">
    <property type="entry name" value="Dipeptide-binding Protein, Domain 3"/>
    <property type="match status" value="1"/>
</dbReference>
<protein>
    <submittedName>
        <fullName evidence="7">Peptide ABC transporter substrate-binding protein</fullName>
    </submittedName>
</protein>
<dbReference type="EMBL" id="LGAP01000005">
    <property type="protein sequence ID" value="KOF19488.1"/>
    <property type="molecule type" value="Genomic_DNA"/>
</dbReference>
<evidence type="ECO:0000256" key="2">
    <source>
        <dbReference type="ARBA" id="ARBA00005695"/>
    </source>
</evidence>
<evidence type="ECO:0000256" key="1">
    <source>
        <dbReference type="ARBA" id="ARBA00004418"/>
    </source>
</evidence>
<accession>A0A0L8BY26</accession>
<reference evidence="8" key="1">
    <citation type="submission" date="2015-07" db="EMBL/GenBank/DDBJ databases">
        <title>Whole genome sequence of an Ensifer adhaerens strain isolated from a cave pool in the Wind Cave National Park.</title>
        <authorList>
            <person name="Eng W.W.H."/>
            <person name="Gan H.M."/>
            <person name="Barton H.A."/>
            <person name="Savka M.A."/>
        </authorList>
    </citation>
    <scope>NUCLEOTIDE SEQUENCE [LARGE SCALE GENOMIC DNA]</scope>
    <source>
        <strain evidence="8">SD006</strain>
    </source>
</reference>
<dbReference type="OrthoDB" id="9803988at2"/>
<evidence type="ECO:0000259" key="6">
    <source>
        <dbReference type="Pfam" id="PF00496"/>
    </source>
</evidence>
<dbReference type="Pfam" id="PF00496">
    <property type="entry name" value="SBP_bac_5"/>
    <property type="match status" value="1"/>
</dbReference>
<dbReference type="InterPro" id="IPR030678">
    <property type="entry name" value="Peptide/Ni-bd"/>
</dbReference>
<feature type="domain" description="Solute-binding protein family 5" evidence="6">
    <location>
        <begin position="71"/>
        <end position="415"/>
    </location>
</feature>
<keyword evidence="3" id="KW-0813">Transport</keyword>
<evidence type="ECO:0000256" key="5">
    <source>
        <dbReference type="SAM" id="SignalP"/>
    </source>
</evidence>
<dbReference type="PATRIC" id="fig|106592.7.peg.6350"/>
<dbReference type="GO" id="GO:0030288">
    <property type="term" value="C:outer membrane-bounded periplasmic space"/>
    <property type="evidence" value="ECO:0007669"/>
    <property type="project" value="UniProtKB-ARBA"/>
</dbReference>
<evidence type="ECO:0000313" key="8">
    <source>
        <dbReference type="Proteomes" id="UP000037425"/>
    </source>
</evidence>
<dbReference type="AlphaFoldDB" id="A0A0L8BY26"/>
<feature type="signal peptide" evidence="5">
    <location>
        <begin position="1"/>
        <end position="19"/>
    </location>
</feature>
<gene>
    <name evidence="7" type="ORF">AC244_12025</name>
</gene>
<dbReference type="InterPro" id="IPR039424">
    <property type="entry name" value="SBP_5"/>
</dbReference>
<name>A0A0L8BY26_ENSAD</name>
<dbReference type="GO" id="GO:0043190">
    <property type="term" value="C:ATP-binding cassette (ABC) transporter complex"/>
    <property type="evidence" value="ECO:0007669"/>
    <property type="project" value="InterPro"/>
</dbReference>
<dbReference type="Proteomes" id="UP000037425">
    <property type="component" value="Unassembled WGS sequence"/>
</dbReference>
<dbReference type="PANTHER" id="PTHR30290">
    <property type="entry name" value="PERIPLASMIC BINDING COMPONENT OF ABC TRANSPORTER"/>
    <property type="match status" value="1"/>
</dbReference>
<comment type="similarity">
    <text evidence="2">Belongs to the bacterial solute-binding protein 5 family.</text>
</comment>
<sequence>MHWHGNAAAGIAMALSLLAALPAASAEAPIRIGSPYATSTLDPMRSAAAGNIETFGQLYSRLLRRGADGALEPGLAVSWDISADGTVVTLKLRDANFSDGSPISAADVAFSLLRVRDDAESAYAAPLQQLKEARAEGDKTVVLTLKHPFAPFLGNLEVFNAGIVSKADVEKRGKDAFTKDPVTSGPYMVGEWRPNDRLILKPNPNYWRVGYPKNAGAELIEVPDANTRVSMMLSGELDAARDIPWSRVSEIQAREGLTLPLEPSTVIYMTLLNEMKPPFDDIKVRQAAAHALDAPAIAKAMTLGHAKRATTTLPAVDYHAADYPGIDYDPAKAKALLAESNYKGEELVILASSSGDNDKLSVLIQAQWTAVGIKSKIEKVDRGVWWERIPAGDYHASASWWYNETLDPDLAVRWALCGSCGSKSFYTGYNNKHVDEMTEAAARELDKAKRAELYREIQATTTTEVSQIPLFYAPYANAYSDRIKGLGMNPMLQWSLEETTVAGE</sequence>
<organism evidence="7 8">
    <name type="scientific">Ensifer adhaerens</name>
    <name type="common">Sinorhizobium morelense</name>
    <dbReference type="NCBI Taxonomy" id="106592"/>
    <lineage>
        <taxon>Bacteria</taxon>
        <taxon>Pseudomonadati</taxon>
        <taxon>Pseudomonadota</taxon>
        <taxon>Alphaproteobacteria</taxon>
        <taxon>Hyphomicrobiales</taxon>
        <taxon>Rhizobiaceae</taxon>
        <taxon>Sinorhizobium/Ensifer group</taxon>
        <taxon>Ensifer</taxon>
    </lineage>
</organism>
<dbReference type="GO" id="GO:1904680">
    <property type="term" value="F:peptide transmembrane transporter activity"/>
    <property type="evidence" value="ECO:0007669"/>
    <property type="project" value="TreeGrafter"/>
</dbReference>
<evidence type="ECO:0000256" key="4">
    <source>
        <dbReference type="ARBA" id="ARBA00022729"/>
    </source>
</evidence>
<dbReference type="CDD" id="cd00995">
    <property type="entry name" value="PBP2_NikA_DppA_OppA_like"/>
    <property type="match status" value="1"/>
</dbReference>
<feature type="chain" id="PRO_5005581426" evidence="5">
    <location>
        <begin position="20"/>
        <end position="504"/>
    </location>
</feature>
<proteinExistence type="inferred from homology"/>
<dbReference type="Gene3D" id="3.90.76.10">
    <property type="entry name" value="Dipeptide-binding Protein, Domain 1"/>
    <property type="match status" value="1"/>
</dbReference>
<evidence type="ECO:0000313" key="7">
    <source>
        <dbReference type="EMBL" id="KOF19488.1"/>
    </source>
</evidence>
<dbReference type="GO" id="GO:0015833">
    <property type="term" value="P:peptide transport"/>
    <property type="evidence" value="ECO:0007669"/>
    <property type="project" value="TreeGrafter"/>
</dbReference>